<reference evidence="3" key="1">
    <citation type="journal article" date="2019" name="Int. J. Syst. Evol. Microbiol.">
        <title>The Global Catalogue of Microorganisms (GCM) 10K type strain sequencing project: providing services to taxonomists for standard genome sequencing and annotation.</title>
        <authorList>
            <consortium name="The Broad Institute Genomics Platform"/>
            <consortium name="The Broad Institute Genome Sequencing Center for Infectious Disease"/>
            <person name="Wu L."/>
            <person name="Ma J."/>
        </authorList>
    </citation>
    <scope>NUCLEOTIDE SEQUENCE [LARGE SCALE GENOMIC DNA]</scope>
    <source>
        <strain evidence="3">CCUG 55608</strain>
    </source>
</reference>
<evidence type="ECO:0000313" key="2">
    <source>
        <dbReference type="EMBL" id="MFD1145262.1"/>
    </source>
</evidence>
<evidence type="ECO:0000256" key="1">
    <source>
        <dbReference type="SAM" id="SignalP"/>
    </source>
</evidence>
<comment type="caution">
    <text evidence="2">The sequence shown here is derived from an EMBL/GenBank/DDBJ whole genome shotgun (WGS) entry which is preliminary data.</text>
</comment>
<sequence length="396" mass="43519">MKNVNLLTPLVALLVFLVTACETDTLTVPQQIHSSARQAAPPTAALKAKLTKLKASLPASYGGKLKPIPSLSDKVDLHPQYRELVARALGAIEATPCDANTKINLWLDEQLADWDSETILYAYELGMLDLPTYYALVFENSSANQTFGVQGEYTQKLTKTFKDLKRFWNINSGKIELVAMHGSMLSDRAKLIKTYTVVFGLSPALAGAYADLVIEVLTYIPQYRNGNHPIFTFNAFAQPSFELPGVGLIPDKIVMGDGIMAAYTAIGYGDVAVPAILAHEFGHHIQFQLGLFGSEASPEETRRTELMADAYSAYYLSHARGASMQWKRVQQFLQVFYNIGDCGFTSDGHHGTPTQRMAAATWGYNVANNAQKQGHILTAQQFTALFEAQLPSLITQ</sequence>
<proteinExistence type="predicted"/>
<evidence type="ECO:0000313" key="3">
    <source>
        <dbReference type="Proteomes" id="UP001597116"/>
    </source>
</evidence>
<keyword evidence="1" id="KW-0732">Signal</keyword>
<dbReference type="EMBL" id="JBHTLP010000024">
    <property type="protein sequence ID" value="MFD1145262.1"/>
    <property type="molecule type" value="Genomic_DNA"/>
</dbReference>
<accession>A0ABW3QC53</accession>
<organism evidence="2 3">
    <name type="scientific">Larkinella insperata</name>
    <dbReference type="NCBI Taxonomy" id="332158"/>
    <lineage>
        <taxon>Bacteria</taxon>
        <taxon>Pseudomonadati</taxon>
        <taxon>Bacteroidota</taxon>
        <taxon>Cytophagia</taxon>
        <taxon>Cytophagales</taxon>
        <taxon>Spirosomataceae</taxon>
        <taxon>Larkinella</taxon>
    </lineage>
</organism>
<feature type="signal peptide" evidence="1">
    <location>
        <begin position="1"/>
        <end position="20"/>
    </location>
</feature>
<feature type="chain" id="PRO_5046400712" evidence="1">
    <location>
        <begin position="21"/>
        <end position="396"/>
    </location>
</feature>
<name>A0ABW3QC53_9BACT</name>
<dbReference type="PROSITE" id="PS51257">
    <property type="entry name" value="PROKAR_LIPOPROTEIN"/>
    <property type="match status" value="1"/>
</dbReference>
<dbReference type="Proteomes" id="UP001597116">
    <property type="component" value="Unassembled WGS sequence"/>
</dbReference>
<gene>
    <name evidence="2" type="ORF">ACFQ4C_29290</name>
</gene>
<dbReference type="RefSeq" id="WP_265988495.1">
    <property type="nucleotide sequence ID" value="NZ_CP110973.1"/>
</dbReference>
<keyword evidence="3" id="KW-1185">Reference proteome</keyword>
<protein>
    <submittedName>
        <fullName evidence="2">Uncharacterized protein</fullName>
    </submittedName>
</protein>